<reference evidence="2 3" key="1">
    <citation type="submission" date="2024-10" db="EMBL/GenBank/DDBJ databases">
        <title>The Natural Products Discovery Center: Release of the First 8490 Sequenced Strains for Exploring Actinobacteria Biosynthetic Diversity.</title>
        <authorList>
            <person name="Kalkreuter E."/>
            <person name="Kautsar S.A."/>
            <person name="Yang D."/>
            <person name="Bader C.D."/>
            <person name="Teijaro C.N."/>
            <person name="Fluegel L."/>
            <person name="Davis C.M."/>
            <person name="Simpson J.R."/>
            <person name="Lauterbach L."/>
            <person name="Steele A.D."/>
            <person name="Gui C."/>
            <person name="Meng S."/>
            <person name="Li G."/>
            <person name="Viehrig K."/>
            <person name="Ye F."/>
            <person name="Su P."/>
            <person name="Kiefer A.F."/>
            <person name="Nichols A."/>
            <person name="Cepeda A.J."/>
            <person name="Yan W."/>
            <person name="Fan B."/>
            <person name="Jiang Y."/>
            <person name="Adhikari A."/>
            <person name="Zheng C.-J."/>
            <person name="Schuster L."/>
            <person name="Cowan T.M."/>
            <person name="Smanski M.J."/>
            <person name="Chevrette M.G."/>
            <person name="De Carvalho L.P.S."/>
            <person name="Shen B."/>
        </authorList>
    </citation>
    <scope>NUCLEOTIDE SEQUENCE [LARGE SCALE GENOMIC DNA]</scope>
    <source>
        <strain evidence="2 3">NPDC050545</strain>
    </source>
</reference>
<organism evidence="2 3">
    <name type="scientific">Nonomuraea typhae</name>
    <dbReference type="NCBI Taxonomy" id="2603600"/>
    <lineage>
        <taxon>Bacteria</taxon>
        <taxon>Bacillati</taxon>
        <taxon>Actinomycetota</taxon>
        <taxon>Actinomycetes</taxon>
        <taxon>Streptosporangiales</taxon>
        <taxon>Streptosporangiaceae</taxon>
        <taxon>Nonomuraea</taxon>
    </lineage>
</organism>
<keyword evidence="3" id="KW-1185">Reference proteome</keyword>
<feature type="transmembrane region" description="Helical" evidence="1">
    <location>
        <begin position="83"/>
        <end position="100"/>
    </location>
</feature>
<keyword evidence="1" id="KW-0812">Transmembrane</keyword>
<evidence type="ECO:0000313" key="2">
    <source>
        <dbReference type="EMBL" id="MFI6499638.1"/>
    </source>
</evidence>
<dbReference type="RefSeq" id="WP_397083079.1">
    <property type="nucleotide sequence ID" value="NZ_JBITGY010000005.1"/>
</dbReference>
<keyword evidence="1" id="KW-0472">Membrane</keyword>
<feature type="transmembrane region" description="Helical" evidence="1">
    <location>
        <begin position="390"/>
        <end position="412"/>
    </location>
</feature>
<feature type="transmembrane region" description="Helical" evidence="1">
    <location>
        <begin position="496"/>
        <end position="517"/>
    </location>
</feature>
<gene>
    <name evidence="2" type="ORF">ACIBG2_19780</name>
</gene>
<feature type="transmembrane region" description="Helical" evidence="1">
    <location>
        <begin position="232"/>
        <end position="250"/>
    </location>
</feature>
<dbReference type="Proteomes" id="UP001612741">
    <property type="component" value="Unassembled WGS sequence"/>
</dbReference>
<name>A0ABW7YWI7_9ACTN</name>
<sequence>MHGTWILIKLAVRRERLITPAWILLLAVLAAGQAGRYAQTFTTPQMVADFAREMAANKALTAFAGQVYSPTIAGMAVWKNADAIYTILALIAILTIVRHTRAEEESGRAELIRAGAVGRFAPLTAALTVTGVSMLLAGLVTALSMAKLGFDVTGSLAFGAAVTGIGLVFTAIGALAAQLTEGARTTIGLAALGLGVSYLARFIADGAGSTALKQATPHGWAHLVQPYAADSFAALLPALALTLIAVAAAYRLCARRDLGHGVIAQRPGPAHAPRLTSPLALAWRLHKGLLTGWGIGYTVAGLVLGALALSIPEVSRQGASVQEFLNRYTAAGTATMTDAYLWLISLSLGYVAALYPLLAILRLRAEESTGRAELLLAHPVSRLRWAAGHLVFALAGPVVILTLAGLAMGIAVGDPLGVLPGTLVQIPAVWVLAGFGTAVFGLLPRAAAALSWAAFLFVNLFGEVLGPIIGIDYWIAKYFVPFPNLPMVLSGESLTAGPILIMTGLTAALVAAGLTALNRRALV</sequence>
<evidence type="ECO:0000256" key="1">
    <source>
        <dbReference type="SAM" id="Phobius"/>
    </source>
</evidence>
<dbReference type="EMBL" id="JBITGY010000005">
    <property type="protein sequence ID" value="MFI6499638.1"/>
    <property type="molecule type" value="Genomic_DNA"/>
</dbReference>
<proteinExistence type="predicted"/>
<feature type="transmembrane region" description="Helical" evidence="1">
    <location>
        <begin position="289"/>
        <end position="311"/>
    </location>
</feature>
<feature type="transmembrane region" description="Helical" evidence="1">
    <location>
        <begin position="339"/>
        <end position="361"/>
    </location>
</feature>
<feature type="transmembrane region" description="Helical" evidence="1">
    <location>
        <begin position="189"/>
        <end position="212"/>
    </location>
</feature>
<feature type="transmembrane region" description="Helical" evidence="1">
    <location>
        <begin position="424"/>
        <end position="443"/>
    </location>
</feature>
<feature type="transmembrane region" description="Helical" evidence="1">
    <location>
        <begin position="120"/>
        <end position="144"/>
    </location>
</feature>
<feature type="transmembrane region" description="Helical" evidence="1">
    <location>
        <begin position="156"/>
        <end position="177"/>
    </location>
</feature>
<comment type="caution">
    <text evidence="2">The sequence shown here is derived from an EMBL/GenBank/DDBJ whole genome shotgun (WGS) entry which is preliminary data.</text>
</comment>
<keyword evidence="1" id="KW-1133">Transmembrane helix</keyword>
<accession>A0ABW7YWI7</accession>
<protein>
    <submittedName>
        <fullName evidence="2">ABC transporter permease</fullName>
    </submittedName>
</protein>
<evidence type="ECO:0000313" key="3">
    <source>
        <dbReference type="Proteomes" id="UP001612741"/>
    </source>
</evidence>
<feature type="transmembrane region" description="Helical" evidence="1">
    <location>
        <begin position="450"/>
        <end position="476"/>
    </location>
</feature>